<proteinExistence type="inferred from homology"/>
<dbReference type="InterPro" id="IPR000515">
    <property type="entry name" value="MetI-like"/>
</dbReference>
<keyword evidence="4 7" id="KW-0812">Transmembrane</keyword>
<evidence type="ECO:0000313" key="10">
    <source>
        <dbReference type="EMBL" id="MST74899.1"/>
    </source>
</evidence>
<keyword evidence="11" id="KW-1185">Reference proteome</keyword>
<keyword evidence="2 7" id="KW-0813">Transport</keyword>
<feature type="transmembrane region" description="Helical" evidence="7">
    <location>
        <begin position="270"/>
        <end position="292"/>
    </location>
</feature>
<feature type="transmembrane region" description="Helical" evidence="7">
    <location>
        <begin position="78"/>
        <end position="99"/>
    </location>
</feature>
<reference evidence="10 11" key="1">
    <citation type="submission" date="2019-08" db="EMBL/GenBank/DDBJ databases">
        <title>In-depth cultivation of the pig gut microbiome towards novel bacterial diversity and tailored functional studies.</title>
        <authorList>
            <person name="Wylensek D."/>
            <person name="Hitch T.C.A."/>
            <person name="Clavel T."/>
        </authorList>
    </citation>
    <scope>NUCLEOTIDE SEQUENCE [LARGE SCALE GENOMIC DNA]</scope>
    <source>
        <strain evidence="10 11">MUC/MUC-530-WT-4D</strain>
    </source>
</reference>
<dbReference type="PANTHER" id="PTHR30193">
    <property type="entry name" value="ABC TRANSPORTER PERMEASE PROTEIN"/>
    <property type="match status" value="1"/>
</dbReference>
<sequence length="319" mass="36092">MKKKKRTVSYAKWGYIFILPFFITYFIFSLIPLADTVRYSFYEYYRSGIKEIGPNFVGMANYASLLKSDMLQYGANTLILWIIGFIPQIVIALVLACWFTDARLKIRGKQFFKVVIYLPNLIMASAFAMLFFALFSTSGPVNSILMSIGLIHTPIDFMGSVFGTRSLIGFMNFLMWFGNTTIMLIAAVNGISVEIFEACDLDGCNSIQRFLYITLPMIRPILAYTLITSIIGGLQMFDVPQILTNGQGNPDRSSMTLIMFLNNHLKSKNYGMAGALSVYLFIISAILCFIVYRMTNDSDPDGSKKAAKKAAREERRRRK</sequence>
<feature type="domain" description="ABC transmembrane type-1" evidence="9">
    <location>
        <begin position="74"/>
        <end position="291"/>
    </location>
</feature>
<evidence type="ECO:0000256" key="7">
    <source>
        <dbReference type="RuleBase" id="RU363032"/>
    </source>
</evidence>
<feature type="transmembrane region" description="Helical" evidence="7">
    <location>
        <begin position="173"/>
        <end position="191"/>
    </location>
</feature>
<protein>
    <submittedName>
        <fullName evidence="10">Sugar ABC transporter permease</fullName>
    </submittedName>
</protein>
<dbReference type="InterPro" id="IPR051393">
    <property type="entry name" value="ABC_transporter_permease"/>
</dbReference>
<evidence type="ECO:0000256" key="8">
    <source>
        <dbReference type="SAM" id="MobiDB-lite"/>
    </source>
</evidence>
<accession>A0A6L5YSF8</accession>
<feature type="region of interest" description="Disordered" evidence="8">
    <location>
        <begin position="297"/>
        <end position="319"/>
    </location>
</feature>
<evidence type="ECO:0000256" key="6">
    <source>
        <dbReference type="ARBA" id="ARBA00023136"/>
    </source>
</evidence>
<feature type="transmembrane region" description="Helical" evidence="7">
    <location>
        <begin position="111"/>
        <end position="135"/>
    </location>
</feature>
<comment type="subcellular location">
    <subcellularLocation>
        <location evidence="1 7">Cell membrane</location>
        <topology evidence="1 7">Multi-pass membrane protein</topology>
    </subcellularLocation>
</comment>
<dbReference type="InterPro" id="IPR035906">
    <property type="entry name" value="MetI-like_sf"/>
</dbReference>
<dbReference type="AlphaFoldDB" id="A0A6L5YSF8"/>
<dbReference type="RefSeq" id="WP_154429864.1">
    <property type="nucleotide sequence ID" value="NZ_VUNI01000011.1"/>
</dbReference>
<comment type="caution">
    <text evidence="10">The sequence shown here is derived from an EMBL/GenBank/DDBJ whole genome shotgun (WGS) entry which is preliminary data.</text>
</comment>
<evidence type="ECO:0000259" key="9">
    <source>
        <dbReference type="PROSITE" id="PS50928"/>
    </source>
</evidence>
<dbReference type="Pfam" id="PF00528">
    <property type="entry name" value="BPD_transp_1"/>
    <property type="match status" value="1"/>
</dbReference>
<evidence type="ECO:0000313" key="11">
    <source>
        <dbReference type="Proteomes" id="UP000474024"/>
    </source>
</evidence>
<dbReference type="GO" id="GO:0005886">
    <property type="term" value="C:plasma membrane"/>
    <property type="evidence" value="ECO:0007669"/>
    <property type="project" value="UniProtKB-SubCell"/>
</dbReference>
<gene>
    <name evidence="10" type="ORF">FYJ75_07625</name>
</gene>
<dbReference type="GO" id="GO:0055085">
    <property type="term" value="P:transmembrane transport"/>
    <property type="evidence" value="ECO:0007669"/>
    <property type="project" value="InterPro"/>
</dbReference>
<evidence type="ECO:0000256" key="4">
    <source>
        <dbReference type="ARBA" id="ARBA00022692"/>
    </source>
</evidence>
<evidence type="ECO:0000256" key="5">
    <source>
        <dbReference type="ARBA" id="ARBA00022989"/>
    </source>
</evidence>
<evidence type="ECO:0000256" key="3">
    <source>
        <dbReference type="ARBA" id="ARBA00022475"/>
    </source>
</evidence>
<name>A0A6L5YSF8_9FIRM</name>
<dbReference type="CDD" id="cd06261">
    <property type="entry name" value="TM_PBP2"/>
    <property type="match status" value="1"/>
</dbReference>
<dbReference type="PROSITE" id="PS50928">
    <property type="entry name" value="ABC_TM1"/>
    <property type="match status" value="1"/>
</dbReference>
<dbReference type="PANTHER" id="PTHR30193:SF37">
    <property type="entry name" value="INNER MEMBRANE ABC TRANSPORTER PERMEASE PROTEIN YCJO"/>
    <property type="match status" value="1"/>
</dbReference>
<dbReference type="SUPFAM" id="SSF161098">
    <property type="entry name" value="MetI-like"/>
    <property type="match status" value="1"/>
</dbReference>
<comment type="similarity">
    <text evidence="7">Belongs to the binding-protein-dependent transport system permease family.</text>
</comment>
<dbReference type="EMBL" id="VUNI01000011">
    <property type="protein sequence ID" value="MST74899.1"/>
    <property type="molecule type" value="Genomic_DNA"/>
</dbReference>
<feature type="compositionally biased region" description="Basic and acidic residues" evidence="8">
    <location>
        <begin position="310"/>
        <end position="319"/>
    </location>
</feature>
<dbReference type="Gene3D" id="1.10.3720.10">
    <property type="entry name" value="MetI-like"/>
    <property type="match status" value="1"/>
</dbReference>
<feature type="transmembrane region" description="Helical" evidence="7">
    <location>
        <begin position="12"/>
        <end position="34"/>
    </location>
</feature>
<feature type="transmembrane region" description="Helical" evidence="7">
    <location>
        <begin position="211"/>
        <end position="234"/>
    </location>
</feature>
<organism evidence="10 11">
    <name type="scientific">Roseburia porci</name>
    <dbReference type="NCBI Taxonomy" id="2605790"/>
    <lineage>
        <taxon>Bacteria</taxon>
        <taxon>Bacillati</taxon>
        <taxon>Bacillota</taxon>
        <taxon>Clostridia</taxon>
        <taxon>Lachnospirales</taxon>
        <taxon>Lachnospiraceae</taxon>
        <taxon>Roseburia</taxon>
    </lineage>
</organism>
<keyword evidence="5 7" id="KW-1133">Transmembrane helix</keyword>
<evidence type="ECO:0000256" key="1">
    <source>
        <dbReference type="ARBA" id="ARBA00004651"/>
    </source>
</evidence>
<keyword evidence="3" id="KW-1003">Cell membrane</keyword>
<evidence type="ECO:0000256" key="2">
    <source>
        <dbReference type="ARBA" id="ARBA00022448"/>
    </source>
</evidence>
<keyword evidence="6 7" id="KW-0472">Membrane</keyword>
<dbReference type="Proteomes" id="UP000474024">
    <property type="component" value="Unassembled WGS sequence"/>
</dbReference>